<feature type="transmembrane region" description="Helical" evidence="19">
    <location>
        <begin position="253"/>
        <end position="269"/>
    </location>
</feature>
<evidence type="ECO:0000256" key="5">
    <source>
        <dbReference type="ARBA" id="ARBA00010185"/>
    </source>
</evidence>
<evidence type="ECO:0000256" key="8">
    <source>
        <dbReference type="ARBA" id="ARBA00022475"/>
    </source>
</evidence>
<dbReference type="GO" id="GO:0004605">
    <property type="term" value="F:phosphatidate cytidylyltransferase activity"/>
    <property type="evidence" value="ECO:0007669"/>
    <property type="project" value="UniProtKB-EC"/>
</dbReference>
<dbReference type="GO" id="GO:0005886">
    <property type="term" value="C:plasma membrane"/>
    <property type="evidence" value="ECO:0007669"/>
    <property type="project" value="UniProtKB-SubCell"/>
</dbReference>
<keyword evidence="16" id="KW-0594">Phospholipid biosynthesis</keyword>
<dbReference type="InterPro" id="IPR000374">
    <property type="entry name" value="PC_trans"/>
</dbReference>
<evidence type="ECO:0000256" key="16">
    <source>
        <dbReference type="ARBA" id="ARBA00023209"/>
    </source>
</evidence>
<dbReference type="EMBL" id="FOQH01000009">
    <property type="protein sequence ID" value="SFI80228.1"/>
    <property type="molecule type" value="Genomic_DNA"/>
</dbReference>
<evidence type="ECO:0000256" key="18">
    <source>
        <dbReference type="RuleBase" id="RU003938"/>
    </source>
</evidence>
<evidence type="ECO:0000313" key="21">
    <source>
        <dbReference type="Proteomes" id="UP000199377"/>
    </source>
</evidence>
<evidence type="ECO:0000256" key="2">
    <source>
        <dbReference type="ARBA" id="ARBA00004651"/>
    </source>
</evidence>
<protein>
    <recommendedName>
        <fullName evidence="7 18">Phosphatidate cytidylyltransferase</fullName>
        <ecNumber evidence="6 18">2.7.7.41</ecNumber>
    </recommendedName>
</protein>
<keyword evidence="21" id="KW-1185">Reference proteome</keyword>
<evidence type="ECO:0000256" key="15">
    <source>
        <dbReference type="ARBA" id="ARBA00023136"/>
    </source>
</evidence>
<feature type="transmembrane region" description="Helical" evidence="19">
    <location>
        <begin position="83"/>
        <end position="102"/>
    </location>
</feature>
<accession>A0A1I3L6D7</accession>
<evidence type="ECO:0000256" key="10">
    <source>
        <dbReference type="ARBA" id="ARBA00022679"/>
    </source>
</evidence>
<keyword evidence="17" id="KW-1208">Phospholipid metabolism</keyword>
<dbReference type="Proteomes" id="UP000199377">
    <property type="component" value="Unassembled WGS sequence"/>
</dbReference>
<comment type="similarity">
    <text evidence="5 18">Belongs to the CDS family.</text>
</comment>
<evidence type="ECO:0000256" key="17">
    <source>
        <dbReference type="ARBA" id="ARBA00023264"/>
    </source>
</evidence>
<dbReference type="PROSITE" id="PS01315">
    <property type="entry name" value="CDS"/>
    <property type="match status" value="1"/>
</dbReference>
<organism evidence="20 21">
    <name type="scientific">Albimonas pacifica</name>
    <dbReference type="NCBI Taxonomy" id="1114924"/>
    <lineage>
        <taxon>Bacteria</taxon>
        <taxon>Pseudomonadati</taxon>
        <taxon>Pseudomonadota</taxon>
        <taxon>Alphaproteobacteria</taxon>
        <taxon>Rhodobacterales</taxon>
        <taxon>Paracoccaceae</taxon>
        <taxon>Albimonas</taxon>
    </lineage>
</organism>
<dbReference type="RefSeq" id="WP_092862888.1">
    <property type="nucleotide sequence ID" value="NZ_FOQH01000009.1"/>
</dbReference>
<evidence type="ECO:0000256" key="3">
    <source>
        <dbReference type="ARBA" id="ARBA00005119"/>
    </source>
</evidence>
<evidence type="ECO:0000256" key="11">
    <source>
        <dbReference type="ARBA" id="ARBA00022692"/>
    </source>
</evidence>
<keyword evidence="11 18" id="KW-0812">Transmembrane</keyword>
<evidence type="ECO:0000256" key="19">
    <source>
        <dbReference type="SAM" id="Phobius"/>
    </source>
</evidence>
<dbReference type="PANTHER" id="PTHR46382:SF1">
    <property type="entry name" value="PHOSPHATIDATE CYTIDYLYLTRANSFERASE"/>
    <property type="match status" value="1"/>
</dbReference>
<reference evidence="20 21" key="1">
    <citation type="submission" date="2016-10" db="EMBL/GenBank/DDBJ databases">
        <authorList>
            <person name="de Groot N.N."/>
        </authorList>
    </citation>
    <scope>NUCLEOTIDE SEQUENCE [LARGE SCALE GENOMIC DNA]</scope>
    <source>
        <strain evidence="20 21">CGMCC 1.11030</strain>
    </source>
</reference>
<keyword evidence="8" id="KW-1003">Cell membrane</keyword>
<proteinExistence type="inferred from homology"/>
<keyword evidence="14" id="KW-0443">Lipid metabolism</keyword>
<keyword evidence="10 18" id="KW-0808">Transferase</keyword>
<dbReference type="PANTHER" id="PTHR46382">
    <property type="entry name" value="PHOSPHATIDATE CYTIDYLYLTRANSFERASE"/>
    <property type="match status" value="1"/>
</dbReference>
<dbReference type="UniPathway" id="UPA00557">
    <property type="reaction ID" value="UER00614"/>
</dbReference>
<evidence type="ECO:0000256" key="13">
    <source>
        <dbReference type="ARBA" id="ARBA00022989"/>
    </source>
</evidence>
<evidence type="ECO:0000256" key="12">
    <source>
        <dbReference type="ARBA" id="ARBA00022695"/>
    </source>
</evidence>
<evidence type="ECO:0000313" key="20">
    <source>
        <dbReference type="EMBL" id="SFI80228.1"/>
    </source>
</evidence>
<name>A0A1I3L6D7_9RHOB</name>
<keyword evidence="13 19" id="KW-1133">Transmembrane helix</keyword>
<feature type="transmembrane region" description="Helical" evidence="19">
    <location>
        <begin position="181"/>
        <end position="204"/>
    </location>
</feature>
<comment type="subcellular location">
    <subcellularLocation>
        <location evidence="2">Cell membrane</location>
        <topology evidence="2">Multi-pass membrane protein</topology>
    </subcellularLocation>
</comment>
<dbReference type="STRING" id="1114924.SAMN05216258_109226"/>
<dbReference type="EC" id="2.7.7.41" evidence="6 18"/>
<feature type="transmembrane region" description="Helical" evidence="19">
    <location>
        <begin position="109"/>
        <end position="129"/>
    </location>
</feature>
<dbReference type="GO" id="GO:0016024">
    <property type="term" value="P:CDP-diacylglycerol biosynthetic process"/>
    <property type="evidence" value="ECO:0007669"/>
    <property type="project" value="UniProtKB-UniPathway"/>
</dbReference>
<keyword evidence="9" id="KW-0444">Lipid biosynthesis</keyword>
<dbReference type="OrthoDB" id="9799199at2"/>
<dbReference type="Pfam" id="PF01148">
    <property type="entry name" value="CTP_transf_1"/>
    <property type="match status" value="1"/>
</dbReference>
<comment type="catalytic activity">
    <reaction evidence="1 18">
        <text>a 1,2-diacyl-sn-glycero-3-phosphate + CTP + H(+) = a CDP-1,2-diacyl-sn-glycerol + diphosphate</text>
        <dbReference type="Rhea" id="RHEA:16229"/>
        <dbReference type="ChEBI" id="CHEBI:15378"/>
        <dbReference type="ChEBI" id="CHEBI:33019"/>
        <dbReference type="ChEBI" id="CHEBI:37563"/>
        <dbReference type="ChEBI" id="CHEBI:58332"/>
        <dbReference type="ChEBI" id="CHEBI:58608"/>
        <dbReference type="EC" id="2.7.7.41"/>
    </reaction>
</comment>
<dbReference type="AlphaFoldDB" id="A0A1I3L6D7"/>
<evidence type="ECO:0000256" key="6">
    <source>
        <dbReference type="ARBA" id="ARBA00012487"/>
    </source>
</evidence>
<keyword evidence="12 18" id="KW-0548">Nucleotidyltransferase</keyword>
<evidence type="ECO:0000256" key="1">
    <source>
        <dbReference type="ARBA" id="ARBA00001698"/>
    </source>
</evidence>
<sequence>MAPGAPKARSFADLRARTLAGVAMAALAALALGLGGWIAAAFAAACAGGMGWELRRMAAGRFDGAGWAIAAAGVAASLATQGAFFRSGLAVAAACLIAALLLTRRDGGWARWTTVIGGGYIAVACAGLVGLRDDPLYGWEAVLWVVLVVVATDVGAYFAGRIIGGPKLWPRVSPSKTWAGLGGGMACATAVGAIFSSATTGTLIHEVAIVSGVMAVVSQGGDLAESSLKRRAGVKDSSNLIPGHGGLLDRMDGLMAAALVAAIVTFLRGKSVFIW</sequence>
<comment type="pathway">
    <text evidence="4">Lipid metabolism.</text>
</comment>
<comment type="pathway">
    <text evidence="3 18">Phospholipid metabolism; CDP-diacylglycerol biosynthesis; CDP-diacylglycerol from sn-glycerol 3-phosphate: step 3/3.</text>
</comment>
<evidence type="ECO:0000256" key="7">
    <source>
        <dbReference type="ARBA" id="ARBA00019373"/>
    </source>
</evidence>
<evidence type="ECO:0000256" key="14">
    <source>
        <dbReference type="ARBA" id="ARBA00023098"/>
    </source>
</evidence>
<evidence type="ECO:0000256" key="9">
    <source>
        <dbReference type="ARBA" id="ARBA00022516"/>
    </source>
</evidence>
<gene>
    <name evidence="20" type="ORF">SAMN05216258_109226</name>
</gene>
<feature type="transmembrane region" description="Helical" evidence="19">
    <location>
        <begin position="141"/>
        <end position="160"/>
    </location>
</feature>
<keyword evidence="15 19" id="KW-0472">Membrane</keyword>
<evidence type="ECO:0000256" key="4">
    <source>
        <dbReference type="ARBA" id="ARBA00005189"/>
    </source>
</evidence>